<proteinExistence type="predicted"/>
<comment type="caution">
    <text evidence="2">The sequence shown here is derived from an EMBL/GenBank/DDBJ whole genome shotgun (WGS) entry which is preliminary data.</text>
</comment>
<feature type="signal peptide" evidence="1">
    <location>
        <begin position="1"/>
        <end position="18"/>
    </location>
</feature>
<evidence type="ECO:0000313" key="3">
    <source>
        <dbReference type="Proteomes" id="UP001610334"/>
    </source>
</evidence>
<organism evidence="2 3">
    <name type="scientific">Aspergillus granulosus</name>
    <dbReference type="NCBI Taxonomy" id="176169"/>
    <lineage>
        <taxon>Eukaryota</taxon>
        <taxon>Fungi</taxon>
        <taxon>Dikarya</taxon>
        <taxon>Ascomycota</taxon>
        <taxon>Pezizomycotina</taxon>
        <taxon>Eurotiomycetes</taxon>
        <taxon>Eurotiomycetidae</taxon>
        <taxon>Eurotiales</taxon>
        <taxon>Aspergillaceae</taxon>
        <taxon>Aspergillus</taxon>
        <taxon>Aspergillus subgen. Nidulantes</taxon>
    </lineage>
</organism>
<evidence type="ECO:0000256" key="1">
    <source>
        <dbReference type="SAM" id="SignalP"/>
    </source>
</evidence>
<keyword evidence="1" id="KW-0732">Signal</keyword>
<accession>A0ABR4HPI6</accession>
<sequence length="100" mass="11485">MTFSVPLFVFCSLTFILCSFPLPLETRGSGYTIDWIGSDSFTPPTLFLHMLCHFEGDNLDNRCFSDIGWDDRLLVIIILMATDSHKETGRRRETNITTYI</sequence>
<reference evidence="2 3" key="1">
    <citation type="submission" date="2024-07" db="EMBL/GenBank/DDBJ databases">
        <title>Section-level genome sequencing and comparative genomics of Aspergillus sections Usti and Cavernicolus.</title>
        <authorList>
            <consortium name="Lawrence Berkeley National Laboratory"/>
            <person name="Nybo J.L."/>
            <person name="Vesth T.C."/>
            <person name="Theobald S."/>
            <person name="Frisvad J.C."/>
            <person name="Larsen T.O."/>
            <person name="Kjaerboelling I."/>
            <person name="Rothschild-Mancinelli K."/>
            <person name="Lyhne E.K."/>
            <person name="Kogle M.E."/>
            <person name="Barry K."/>
            <person name="Clum A."/>
            <person name="Na H."/>
            <person name="Ledsgaard L."/>
            <person name="Lin J."/>
            <person name="Lipzen A."/>
            <person name="Kuo A."/>
            <person name="Riley R."/>
            <person name="Mondo S."/>
            <person name="Labutti K."/>
            <person name="Haridas S."/>
            <person name="Pangalinan J."/>
            <person name="Salamov A.A."/>
            <person name="Simmons B.A."/>
            <person name="Magnuson J.K."/>
            <person name="Chen J."/>
            <person name="Drula E."/>
            <person name="Henrissat B."/>
            <person name="Wiebenga A."/>
            <person name="Lubbers R.J."/>
            <person name="Gomes A.C."/>
            <person name="Makela M.R."/>
            <person name="Stajich J."/>
            <person name="Grigoriev I.V."/>
            <person name="Mortensen U.H."/>
            <person name="De Vries R.P."/>
            <person name="Baker S.E."/>
            <person name="Andersen M.R."/>
        </authorList>
    </citation>
    <scope>NUCLEOTIDE SEQUENCE [LARGE SCALE GENOMIC DNA]</scope>
    <source>
        <strain evidence="2 3">CBS 588.65</strain>
    </source>
</reference>
<evidence type="ECO:0008006" key="4">
    <source>
        <dbReference type="Google" id="ProtNLM"/>
    </source>
</evidence>
<keyword evidence="3" id="KW-1185">Reference proteome</keyword>
<dbReference type="Proteomes" id="UP001610334">
    <property type="component" value="Unassembled WGS sequence"/>
</dbReference>
<feature type="chain" id="PRO_5047365161" description="Secreted protein" evidence="1">
    <location>
        <begin position="19"/>
        <end position="100"/>
    </location>
</feature>
<name>A0ABR4HPI6_9EURO</name>
<dbReference type="EMBL" id="JBFXLT010000018">
    <property type="protein sequence ID" value="KAL2817400.1"/>
    <property type="molecule type" value="Genomic_DNA"/>
</dbReference>
<protein>
    <recommendedName>
        <fullName evidence="4">Secreted protein</fullName>
    </recommendedName>
</protein>
<evidence type="ECO:0000313" key="2">
    <source>
        <dbReference type="EMBL" id="KAL2817400.1"/>
    </source>
</evidence>
<gene>
    <name evidence="2" type="ORF">BJX63DRAFT_112680</name>
</gene>